<feature type="transmembrane region" description="Helical" evidence="1">
    <location>
        <begin position="6"/>
        <end position="27"/>
    </location>
</feature>
<evidence type="ECO:0000256" key="1">
    <source>
        <dbReference type="SAM" id="Phobius"/>
    </source>
</evidence>
<feature type="transmembrane region" description="Helical" evidence="1">
    <location>
        <begin position="39"/>
        <end position="60"/>
    </location>
</feature>
<proteinExistence type="predicted"/>
<keyword evidence="3" id="KW-1185">Reference proteome</keyword>
<name>A0A9X3J567_9BACT</name>
<organism evidence="2 3">
    <name type="scientific">Draconibacterium aestuarii</name>
    <dbReference type="NCBI Taxonomy" id="2998507"/>
    <lineage>
        <taxon>Bacteria</taxon>
        <taxon>Pseudomonadati</taxon>
        <taxon>Bacteroidota</taxon>
        <taxon>Bacteroidia</taxon>
        <taxon>Marinilabiliales</taxon>
        <taxon>Prolixibacteraceae</taxon>
        <taxon>Draconibacterium</taxon>
    </lineage>
</organism>
<keyword evidence="1" id="KW-0472">Membrane</keyword>
<feature type="transmembrane region" description="Helical" evidence="1">
    <location>
        <begin position="72"/>
        <end position="88"/>
    </location>
</feature>
<protein>
    <submittedName>
        <fullName evidence="2">Uncharacterized protein</fullName>
    </submittedName>
</protein>
<evidence type="ECO:0000313" key="3">
    <source>
        <dbReference type="Proteomes" id="UP001145087"/>
    </source>
</evidence>
<comment type="caution">
    <text evidence="2">The sequence shown here is derived from an EMBL/GenBank/DDBJ whole genome shotgun (WGS) entry which is preliminary data.</text>
</comment>
<dbReference type="RefSeq" id="WP_343331915.1">
    <property type="nucleotide sequence ID" value="NZ_JAPOHD010000008.1"/>
</dbReference>
<dbReference type="Proteomes" id="UP001145087">
    <property type="component" value="Unassembled WGS sequence"/>
</dbReference>
<keyword evidence="1" id="KW-0812">Transmembrane</keyword>
<dbReference type="EMBL" id="JAPOHD010000008">
    <property type="protein sequence ID" value="MCY1719577.1"/>
    <property type="molecule type" value="Genomic_DNA"/>
</dbReference>
<gene>
    <name evidence="2" type="ORF">OU798_04450</name>
</gene>
<accession>A0A9X3J567</accession>
<dbReference type="AlphaFoldDB" id="A0A9X3J567"/>
<keyword evidence="1" id="KW-1133">Transmembrane helix</keyword>
<reference evidence="2" key="1">
    <citation type="submission" date="2022-11" db="EMBL/GenBank/DDBJ databases">
        <title>Marilongibacter aestuarii gen. nov., sp. nov., isolated from tidal flat sediment.</title>
        <authorList>
            <person name="Jiayan W."/>
        </authorList>
    </citation>
    <scope>NUCLEOTIDE SEQUENCE</scope>
    <source>
        <strain evidence="2">Z1-6</strain>
    </source>
</reference>
<sequence length="98" mass="11221">MRILYGLLGICIFCVLIVAYVVFLGSGRQKYALFRTHRDLGLIVTIFAFIGLVAPGIILLLKSINNEKTAEVVAGIYFYLILYLFIEIKRVMKFLKMR</sequence>
<evidence type="ECO:0000313" key="2">
    <source>
        <dbReference type="EMBL" id="MCY1719577.1"/>
    </source>
</evidence>